<feature type="binding site" evidence="6">
    <location>
        <position position="16"/>
    </location>
    <ligand>
        <name>Mg(2+)</name>
        <dbReference type="ChEBI" id="CHEBI:18420"/>
    </ligand>
</feature>
<dbReference type="Gene3D" id="3.40.50.1010">
    <property type="entry name" value="5'-nuclease"/>
    <property type="match status" value="1"/>
</dbReference>
<keyword evidence="2 6" id="KW-0540">Nuclease</keyword>
<evidence type="ECO:0000256" key="5">
    <source>
        <dbReference type="ARBA" id="ARBA00022842"/>
    </source>
</evidence>
<dbReference type="SUPFAM" id="SSF88723">
    <property type="entry name" value="PIN domain-like"/>
    <property type="match status" value="1"/>
</dbReference>
<dbReference type="InterPro" id="IPR022907">
    <property type="entry name" value="VapC_family"/>
</dbReference>
<dbReference type="EMBL" id="JBHUKR010000007">
    <property type="protein sequence ID" value="MFD2417777.1"/>
    <property type="molecule type" value="Genomic_DNA"/>
</dbReference>
<dbReference type="Proteomes" id="UP001597417">
    <property type="component" value="Unassembled WGS sequence"/>
</dbReference>
<proteinExistence type="inferred from homology"/>
<evidence type="ECO:0000313" key="8">
    <source>
        <dbReference type="EMBL" id="MFD2417777.1"/>
    </source>
</evidence>
<keyword evidence="9" id="KW-1185">Reference proteome</keyword>
<evidence type="ECO:0000256" key="6">
    <source>
        <dbReference type="HAMAP-Rule" id="MF_00265"/>
    </source>
</evidence>
<evidence type="ECO:0000313" key="9">
    <source>
        <dbReference type="Proteomes" id="UP001597417"/>
    </source>
</evidence>
<comment type="function">
    <text evidence="6">Toxic component of a toxin-antitoxin (TA) system. An RNase.</text>
</comment>
<dbReference type="InterPro" id="IPR002716">
    <property type="entry name" value="PIN_dom"/>
</dbReference>
<keyword evidence="3 6" id="KW-0479">Metal-binding</keyword>
<feature type="binding site" evidence="6">
    <location>
        <position position="109"/>
    </location>
    <ligand>
        <name>Mg(2+)</name>
        <dbReference type="ChEBI" id="CHEBI:18420"/>
    </ligand>
</feature>
<evidence type="ECO:0000256" key="4">
    <source>
        <dbReference type="ARBA" id="ARBA00022801"/>
    </source>
</evidence>
<evidence type="ECO:0000256" key="3">
    <source>
        <dbReference type="ARBA" id="ARBA00022723"/>
    </source>
</evidence>
<comment type="similarity">
    <text evidence="6">Belongs to the PINc/VapC protein family.</text>
</comment>
<dbReference type="EC" id="3.1.-.-" evidence="6"/>
<dbReference type="RefSeq" id="WP_378265763.1">
    <property type="nucleotide sequence ID" value="NZ_JBHUKR010000007.1"/>
</dbReference>
<evidence type="ECO:0000259" key="7">
    <source>
        <dbReference type="Pfam" id="PF01850"/>
    </source>
</evidence>
<comment type="cofactor">
    <cofactor evidence="6">
        <name>Mg(2+)</name>
        <dbReference type="ChEBI" id="CHEBI:18420"/>
    </cofactor>
</comment>
<keyword evidence="1 6" id="KW-1277">Toxin-antitoxin system</keyword>
<keyword evidence="4 6" id="KW-0378">Hydrolase</keyword>
<comment type="caution">
    <text evidence="8">The sequence shown here is derived from an EMBL/GenBank/DDBJ whole genome shotgun (WGS) entry which is preliminary data.</text>
</comment>
<dbReference type="InterPro" id="IPR029060">
    <property type="entry name" value="PIN-like_dom_sf"/>
</dbReference>
<protein>
    <recommendedName>
        <fullName evidence="6">Ribonuclease VapC</fullName>
        <shortName evidence="6">RNase VapC</shortName>
        <ecNumber evidence="6">3.1.-.-</ecNumber>
    </recommendedName>
    <alternativeName>
        <fullName evidence="6">Toxin VapC</fullName>
    </alternativeName>
</protein>
<accession>A0ABW5FTM8</accession>
<keyword evidence="5 6" id="KW-0460">Magnesium</keyword>
<dbReference type="HAMAP" id="MF_00265">
    <property type="entry name" value="VapC_Nob1"/>
    <property type="match status" value="1"/>
</dbReference>
<name>A0ABW5FTM8_9PSEU</name>
<evidence type="ECO:0000256" key="1">
    <source>
        <dbReference type="ARBA" id="ARBA00022649"/>
    </source>
</evidence>
<evidence type="ECO:0000256" key="2">
    <source>
        <dbReference type="ARBA" id="ARBA00022722"/>
    </source>
</evidence>
<sequence>MKSLPADRARRRDPVDTGVVVAMGNRRDEDHKRCTELLTTTLEPLVLPEPLMVEIGYMLGSRGGAAAEADFLRDIVDGLYVVESMILTDIARAADLVDKYADLPLGTADACVVALAERLGVTRIATLDIRHFSVVLPRHAASFTLLP</sequence>
<keyword evidence="6" id="KW-0800">Toxin</keyword>
<organism evidence="8 9">
    <name type="scientific">Amycolatopsis pigmentata</name>
    <dbReference type="NCBI Taxonomy" id="450801"/>
    <lineage>
        <taxon>Bacteria</taxon>
        <taxon>Bacillati</taxon>
        <taxon>Actinomycetota</taxon>
        <taxon>Actinomycetes</taxon>
        <taxon>Pseudonocardiales</taxon>
        <taxon>Pseudonocardiaceae</taxon>
        <taxon>Amycolatopsis</taxon>
    </lineage>
</organism>
<gene>
    <name evidence="6" type="primary">vapC</name>
    <name evidence="8" type="ORF">ACFSXZ_15735</name>
</gene>
<feature type="domain" description="PIN" evidence="7">
    <location>
        <begin position="15"/>
        <end position="132"/>
    </location>
</feature>
<dbReference type="Pfam" id="PF01850">
    <property type="entry name" value="PIN"/>
    <property type="match status" value="1"/>
</dbReference>
<reference evidence="9" key="1">
    <citation type="journal article" date="2019" name="Int. J. Syst. Evol. Microbiol.">
        <title>The Global Catalogue of Microorganisms (GCM) 10K type strain sequencing project: providing services to taxonomists for standard genome sequencing and annotation.</title>
        <authorList>
            <consortium name="The Broad Institute Genomics Platform"/>
            <consortium name="The Broad Institute Genome Sequencing Center for Infectious Disease"/>
            <person name="Wu L."/>
            <person name="Ma J."/>
        </authorList>
    </citation>
    <scope>NUCLEOTIDE SEQUENCE [LARGE SCALE GENOMIC DNA]</scope>
    <source>
        <strain evidence="9">CGMCC 4.7645</strain>
    </source>
</reference>